<dbReference type="InterPro" id="IPR041373">
    <property type="entry name" value="RT_RNaseH"/>
</dbReference>
<evidence type="ECO:0000256" key="2">
    <source>
        <dbReference type="ARBA" id="ARBA00022679"/>
    </source>
</evidence>
<evidence type="ECO:0000256" key="1">
    <source>
        <dbReference type="ARBA" id="ARBA00022670"/>
    </source>
</evidence>
<evidence type="ECO:0000256" key="3">
    <source>
        <dbReference type="ARBA" id="ARBA00022695"/>
    </source>
</evidence>
<name>A0AAQ3PIY8_PASNO</name>
<dbReference type="FunFam" id="3.10.10.10:FF:000007">
    <property type="entry name" value="Retrovirus-related Pol polyprotein from transposon 17.6-like Protein"/>
    <property type="match status" value="1"/>
</dbReference>
<evidence type="ECO:0000256" key="7">
    <source>
        <dbReference type="ARBA" id="ARBA00022918"/>
    </source>
</evidence>
<dbReference type="AlphaFoldDB" id="A0AAQ3PIY8"/>
<dbReference type="Pfam" id="PF03732">
    <property type="entry name" value="Retrotrans_gag"/>
    <property type="match status" value="1"/>
</dbReference>
<keyword evidence="4" id="KW-0540">Nuclease</keyword>
<dbReference type="GO" id="GO:0003964">
    <property type="term" value="F:RNA-directed DNA polymerase activity"/>
    <property type="evidence" value="ECO:0007669"/>
    <property type="project" value="UniProtKB-KW"/>
</dbReference>
<evidence type="ECO:0000256" key="5">
    <source>
        <dbReference type="ARBA" id="ARBA00022759"/>
    </source>
</evidence>
<dbReference type="FunFam" id="3.30.70.270:FF:000020">
    <property type="entry name" value="Transposon Tf2-6 polyprotein-like Protein"/>
    <property type="match status" value="1"/>
</dbReference>
<dbReference type="InterPro" id="IPR050951">
    <property type="entry name" value="Retrovirus_Pol_polyprotein"/>
</dbReference>
<keyword evidence="6" id="KW-0378">Hydrolase</keyword>
<dbReference type="InterPro" id="IPR005162">
    <property type="entry name" value="Retrotrans_gag_dom"/>
</dbReference>
<dbReference type="CDD" id="cd01647">
    <property type="entry name" value="RT_LTR"/>
    <property type="match status" value="1"/>
</dbReference>
<evidence type="ECO:0000259" key="8">
    <source>
        <dbReference type="PROSITE" id="PS50878"/>
    </source>
</evidence>
<dbReference type="PROSITE" id="PS50878">
    <property type="entry name" value="RT_POL"/>
    <property type="match status" value="1"/>
</dbReference>
<keyword evidence="1" id="KW-0645">Protease</keyword>
<dbReference type="PANTHER" id="PTHR37984">
    <property type="entry name" value="PROTEIN CBG26694"/>
    <property type="match status" value="1"/>
</dbReference>
<dbReference type="GO" id="GO:0004519">
    <property type="term" value="F:endonuclease activity"/>
    <property type="evidence" value="ECO:0007669"/>
    <property type="project" value="UniProtKB-KW"/>
</dbReference>
<keyword evidence="2" id="KW-0808">Transferase</keyword>
<dbReference type="Pfam" id="PF00078">
    <property type="entry name" value="RVT_1"/>
    <property type="match status" value="1"/>
</dbReference>
<evidence type="ECO:0000313" key="9">
    <source>
        <dbReference type="EMBL" id="WVZ52754.1"/>
    </source>
</evidence>
<keyword evidence="10" id="KW-1185">Reference proteome</keyword>
<evidence type="ECO:0000313" key="10">
    <source>
        <dbReference type="Proteomes" id="UP001341281"/>
    </source>
</evidence>
<dbReference type="InterPro" id="IPR043128">
    <property type="entry name" value="Rev_trsase/Diguanyl_cyclase"/>
</dbReference>
<sequence length="671" mass="76597">MADSFIQTYKMFANTLSAIELFCSFTCFHMVTPPETSAQGAAHGAPSPSELATQVAQQLIDLIAQAQQRRDPQEISYTDFAALQPPIFTVSTDPLDADDWLRIIESKFVSSPHLAGHQVTWDEFRAAFRAHYLPPSLIELKQREFRALRQGDMSVLEYVQAFIRLSQYSPEDVNTDPRRATRLLDGFDPTLLTHLGRSYDSFTELVDVAIDMEDRLNHAHEDQRRKRLASTLQSVNATEAQLIKKIPVVSDFPDVFPEELPGLPPDRNVEFAIELVPGTAPASKRPYRMAPDELKELKTQLQEQLDKGFIRPSSSPWGCPALFVEKKDQGGKRLCVDYRPLNVVTVKNKYPLPHIDILFDQLGGATVFSKIDLRSGYHQIKVREEDIPKTAFSTRYGLYEYLVMSFGLTNAPAFFMYLMNSVFMNELDKFVVVFIDDILVYSKNEKEHQEHLRIVLSCLREHKLYAKFSKCAFWLKEVAFLGHILSAKGVAVDPSKVEDVLNWKQPQTVTEIRSFLGLAGYYRRFIKDFSKIAKPMTALTQKNAKFAWSPKCEEAFGTLKKLLTSAPVLAQPDITKPFDVYCDASGSGLGCVLMQEGRVIAYASCQLRKHEVNYPTHDLELLAVVYALKKWRHYLLGNTCHVYTDHKSLKYIFTQPELNMRQRRWLVDKRL</sequence>
<dbReference type="GO" id="GO:0006508">
    <property type="term" value="P:proteolysis"/>
    <property type="evidence" value="ECO:0007669"/>
    <property type="project" value="UniProtKB-KW"/>
</dbReference>
<dbReference type="Gene3D" id="3.30.70.270">
    <property type="match status" value="2"/>
</dbReference>
<accession>A0AAQ3PIY8</accession>
<keyword evidence="5" id="KW-0255">Endonuclease</keyword>
<dbReference type="GO" id="GO:0008233">
    <property type="term" value="F:peptidase activity"/>
    <property type="evidence" value="ECO:0007669"/>
    <property type="project" value="UniProtKB-KW"/>
</dbReference>
<organism evidence="9 10">
    <name type="scientific">Paspalum notatum var. saurae</name>
    <dbReference type="NCBI Taxonomy" id="547442"/>
    <lineage>
        <taxon>Eukaryota</taxon>
        <taxon>Viridiplantae</taxon>
        <taxon>Streptophyta</taxon>
        <taxon>Embryophyta</taxon>
        <taxon>Tracheophyta</taxon>
        <taxon>Spermatophyta</taxon>
        <taxon>Magnoliopsida</taxon>
        <taxon>Liliopsida</taxon>
        <taxon>Poales</taxon>
        <taxon>Poaceae</taxon>
        <taxon>PACMAD clade</taxon>
        <taxon>Panicoideae</taxon>
        <taxon>Andropogonodae</taxon>
        <taxon>Paspaleae</taxon>
        <taxon>Paspalinae</taxon>
        <taxon>Paspalum</taxon>
    </lineage>
</organism>
<dbReference type="FunFam" id="3.10.20.370:FF:000001">
    <property type="entry name" value="Retrovirus-related Pol polyprotein from transposon 17.6-like protein"/>
    <property type="match status" value="1"/>
</dbReference>
<feature type="domain" description="Reverse transcriptase" evidence="8">
    <location>
        <begin position="305"/>
        <end position="485"/>
    </location>
</feature>
<dbReference type="EMBL" id="CP144745">
    <property type="protein sequence ID" value="WVZ52754.1"/>
    <property type="molecule type" value="Genomic_DNA"/>
</dbReference>
<dbReference type="Pfam" id="PF17917">
    <property type="entry name" value="RT_RNaseH"/>
    <property type="match status" value="1"/>
</dbReference>
<keyword evidence="7" id="KW-0695">RNA-directed DNA polymerase</keyword>
<proteinExistence type="predicted"/>
<dbReference type="Proteomes" id="UP001341281">
    <property type="component" value="Chromosome 01"/>
</dbReference>
<dbReference type="SUPFAM" id="SSF56672">
    <property type="entry name" value="DNA/RNA polymerases"/>
    <property type="match status" value="1"/>
</dbReference>
<gene>
    <name evidence="9" type="ORF">U9M48_003784</name>
</gene>
<dbReference type="PANTHER" id="PTHR37984:SF5">
    <property type="entry name" value="PROTEIN NYNRIN-LIKE"/>
    <property type="match status" value="1"/>
</dbReference>
<reference evidence="9 10" key="1">
    <citation type="submission" date="2024-02" db="EMBL/GenBank/DDBJ databases">
        <title>High-quality chromosome-scale genome assembly of Pensacola bahiagrass (Paspalum notatum Flugge var. saurae).</title>
        <authorList>
            <person name="Vega J.M."/>
            <person name="Podio M."/>
            <person name="Orjuela J."/>
            <person name="Siena L.A."/>
            <person name="Pessino S.C."/>
            <person name="Combes M.C."/>
            <person name="Mariac C."/>
            <person name="Albertini E."/>
            <person name="Pupilli F."/>
            <person name="Ortiz J.P.A."/>
            <person name="Leblanc O."/>
        </authorList>
    </citation>
    <scope>NUCLEOTIDE SEQUENCE [LARGE SCALE GENOMIC DNA]</scope>
    <source>
        <strain evidence="9">R1</strain>
        <tissue evidence="9">Leaf</tissue>
    </source>
</reference>
<protein>
    <recommendedName>
        <fullName evidence="8">Reverse transcriptase domain-containing protein</fullName>
    </recommendedName>
</protein>
<keyword evidence="3" id="KW-0548">Nucleotidyltransferase</keyword>
<dbReference type="CDD" id="cd09274">
    <property type="entry name" value="RNase_HI_RT_Ty3"/>
    <property type="match status" value="1"/>
</dbReference>
<dbReference type="InterPro" id="IPR043502">
    <property type="entry name" value="DNA/RNA_pol_sf"/>
</dbReference>
<evidence type="ECO:0000256" key="4">
    <source>
        <dbReference type="ARBA" id="ARBA00022722"/>
    </source>
</evidence>
<dbReference type="Gene3D" id="3.10.10.10">
    <property type="entry name" value="HIV Type 1 Reverse Transcriptase, subunit A, domain 1"/>
    <property type="match status" value="1"/>
</dbReference>
<dbReference type="InterPro" id="IPR000477">
    <property type="entry name" value="RT_dom"/>
</dbReference>
<evidence type="ECO:0000256" key="6">
    <source>
        <dbReference type="ARBA" id="ARBA00022801"/>
    </source>
</evidence>